<dbReference type="Proteomes" id="UP001457282">
    <property type="component" value="Unassembled WGS sequence"/>
</dbReference>
<evidence type="ECO:0000256" key="2">
    <source>
        <dbReference type="ARBA" id="ARBA00022737"/>
    </source>
</evidence>
<keyword evidence="1" id="KW-0479">Metal-binding</keyword>
<comment type="caution">
    <text evidence="6">The sequence shown here is derived from an EMBL/GenBank/DDBJ whole genome shotgun (WGS) entry which is preliminary data.</text>
</comment>
<feature type="domain" description="EF-hand" evidence="5">
    <location>
        <begin position="130"/>
        <end position="165"/>
    </location>
</feature>
<dbReference type="SUPFAM" id="SSF47473">
    <property type="entry name" value="EF-hand"/>
    <property type="match status" value="1"/>
</dbReference>
<dbReference type="InterPro" id="IPR018247">
    <property type="entry name" value="EF_Hand_1_Ca_BS"/>
</dbReference>
<reference evidence="6 7" key="1">
    <citation type="journal article" date="2023" name="G3 (Bethesda)">
        <title>A chromosome-length genome assembly and annotation of blackberry (Rubus argutus, cv. 'Hillquist').</title>
        <authorList>
            <person name="Bruna T."/>
            <person name="Aryal R."/>
            <person name="Dudchenko O."/>
            <person name="Sargent D.J."/>
            <person name="Mead D."/>
            <person name="Buti M."/>
            <person name="Cavallini A."/>
            <person name="Hytonen T."/>
            <person name="Andres J."/>
            <person name="Pham M."/>
            <person name="Weisz D."/>
            <person name="Mascagni F."/>
            <person name="Usai G."/>
            <person name="Natali L."/>
            <person name="Bassil N."/>
            <person name="Fernandez G.E."/>
            <person name="Lomsadze A."/>
            <person name="Armour M."/>
            <person name="Olukolu B."/>
            <person name="Poorten T."/>
            <person name="Britton C."/>
            <person name="Davik J."/>
            <person name="Ashrafi H."/>
            <person name="Aiden E.L."/>
            <person name="Borodovsky M."/>
            <person name="Worthington M."/>
        </authorList>
    </citation>
    <scope>NUCLEOTIDE SEQUENCE [LARGE SCALE GENOMIC DNA]</scope>
    <source>
        <strain evidence="6">PI 553951</strain>
    </source>
</reference>
<dbReference type="PROSITE" id="PS00018">
    <property type="entry name" value="EF_HAND_1"/>
    <property type="match status" value="2"/>
</dbReference>
<feature type="domain" description="EF-hand" evidence="5">
    <location>
        <begin position="167"/>
        <end position="201"/>
    </location>
</feature>
<gene>
    <name evidence="6" type="ORF">M0R45_023282</name>
</gene>
<dbReference type="AlphaFoldDB" id="A0AAW1WPB6"/>
<proteinExistence type="predicted"/>
<dbReference type="PANTHER" id="PTHR10891">
    <property type="entry name" value="EF-HAND CALCIUM-BINDING DOMAIN CONTAINING PROTEIN"/>
    <property type="match status" value="1"/>
</dbReference>
<dbReference type="InterPro" id="IPR039647">
    <property type="entry name" value="EF_hand_pair_protein_CML-like"/>
</dbReference>
<organism evidence="6 7">
    <name type="scientific">Rubus argutus</name>
    <name type="common">Southern blackberry</name>
    <dbReference type="NCBI Taxonomy" id="59490"/>
    <lineage>
        <taxon>Eukaryota</taxon>
        <taxon>Viridiplantae</taxon>
        <taxon>Streptophyta</taxon>
        <taxon>Embryophyta</taxon>
        <taxon>Tracheophyta</taxon>
        <taxon>Spermatophyta</taxon>
        <taxon>Magnoliopsida</taxon>
        <taxon>eudicotyledons</taxon>
        <taxon>Gunneridae</taxon>
        <taxon>Pentapetalae</taxon>
        <taxon>rosids</taxon>
        <taxon>fabids</taxon>
        <taxon>Rosales</taxon>
        <taxon>Rosaceae</taxon>
        <taxon>Rosoideae</taxon>
        <taxon>Rosoideae incertae sedis</taxon>
        <taxon>Rubus</taxon>
    </lineage>
</organism>
<protein>
    <recommendedName>
        <fullName evidence="5">EF-hand domain-containing protein</fullName>
    </recommendedName>
</protein>
<dbReference type="SMART" id="SM00054">
    <property type="entry name" value="EFh"/>
    <property type="match status" value="2"/>
</dbReference>
<keyword evidence="4" id="KW-1133">Transmembrane helix</keyword>
<keyword evidence="3" id="KW-0106">Calcium</keyword>
<dbReference type="Pfam" id="PF13499">
    <property type="entry name" value="EF-hand_7"/>
    <property type="match status" value="1"/>
</dbReference>
<dbReference type="FunFam" id="1.10.238.10:FF:000003">
    <property type="entry name" value="Calmodulin A"/>
    <property type="match status" value="1"/>
</dbReference>
<name>A0AAW1WPB6_RUBAR</name>
<keyword evidence="4" id="KW-0812">Transmembrane</keyword>
<dbReference type="GO" id="GO:0005509">
    <property type="term" value="F:calcium ion binding"/>
    <property type="evidence" value="ECO:0007669"/>
    <property type="project" value="InterPro"/>
</dbReference>
<dbReference type="InterPro" id="IPR002048">
    <property type="entry name" value="EF_hand_dom"/>
</dbReference>
<dbReference type="CDD" id="cd00051">
    <property type="entry name" value="EFh"/>
    <property type="match status" value="1"/>
</dbReference>
<keyword evidence="7" id="KW-1185">Reference proteome</keyword>
<keyword evidence="2" id="KW-0677">Repeat</keyword>
<dbReference type="PROSITE" id="PS50222">
    <property type="entry name" value="EF_HAND_2"/>
    <property type="match status" value="2"/>
</dbReference>
<evidence type="ECO:0000313" key="6">
    <source>
        <dbReference type="EMBL" id="KAK9926028.1"/>
    </source>
</evidence>
<keyword evidence="4" id="KW-0472">Membrane</keyword>
<feature type="transmembrane region" description="Helical" evidence="4">
    <location>
        <begin position="20"/>
        <end position="45"/>
    </location>
</feature>
<dbReference type="InterPro" id="IPR011992">
    <property type="entry name" value="EF-hand-dom_pair"/>
</dbReference>
<evidence type="ECO:0000256" key="1">
    <source>
        <dbReference type="ARBA" id="ARBA00022723"/>
    </source>
</evidence>
<evidence type="ECO:0000259" key="5">
    <source>
        <dbReference type="PROSITE" id="PS50222"/>
    </source>
</evidence>
<dbReference type="EMBL" id="JBEDUW010000005">
    <property type="protein sequence ID" value="KAK9926028.1"/>
    <property type="molecule type" value="Genomic_DNA"/>
</dbReference>
<evidence type="ECO:0000256" key="3">
    <source>
        <dbReference type="ARBA" id="ARBA00022837"/>
    </source>
</evidence>
<dbReference type="Gene3D" id="1.10.238.10">
    <property type="entry name" value="EF-hand"/>
    <property type="match status" value="1"/>
</dbReference>
<accession>A0AAW1WPB6</accession>
<sequence length="201" mass="22674">MEKTLMDEAIASSSIALVKVVFFLMILKWLTVQFMLHLSSLRYALQFSISLFHNRGSLHNVNRANQTEETKTHKACIYKKVGDQENTNDLRDKKLCLGLGELGSVMEKLGSLCDHADGSKVIADLFEEEPSLEEVKQAFHLFDENADGFIDAGEINKVLRGLGFVQASESECKTMIRAFDHNGDGRIDFEEFVKLMENSFC</sequence>
<evidence type="ECO:0000313" key="7">
    <source>
        <dbReference type="Proteomes" id="UP001457282"/>
    </source>
</evidence>
<evidence type="ECO:0000256" key="4">
    <source>
        <dbReference type="SAM" id="Phobius"/>
    </source>
</evidence>